<dbReference type="AlphaFoldDB" id="A0AAU8FBH5"/>
<evidence type="ECO:0000259" key="1">
    <source>
        <dbReference type="Pfam" id="PF14411"/>
    </source>
</evidence>
<feature type="domain" description="LHH" evidence="1">
    <location>
        <begin position="99"/>
        <end position="154"/>
    </location>
</feature>
<organism evidence="3">
    <name type="scientific">Bacillus cereus group sp. MS39</name>
    <dbReference type="NCBI Taxonomy" id="3041344"/>
    <lineage>
        <taxon>Bacteria</taxon>
        <taxon>Bacillati</taxon>
        <taxon>Bacillota</taxon>
        <taxon>Bacilli</taxon>
        <taxon>Bacillales</taxon>
        <taxon>Bacillaceae</taxon>
        <taxon>Bacillus</taxon>
        <taxon>Bacillus cereus group</taxon>
    </lineage>
</organism>
<dbReference type="Pfam" id="PF14411">
    <property type="entry name" value="LHH"/>
    <property type="match status" value="1"/>
</dbReference>
<feature type="domain" description="Toxin/Nuclease N-terminal" evidence="2">
    <location>
        <begin position="8"/>
        <end position="59"/>
    </location>
</feature>
<accession>A0AAU8FBH5</accession>
<dbReference type="RefSeq" id="WP_353706583.1">
    <property type="nucleotide sequence ID" value="NZ_CP123058.1"/>
</dbReference>
<dbReference type="InterPro" id="IPR027803">
    <property type="entry name" value="Toxin/Nuc_N"/>
</dbReference>
<dbReference type="InterPro" id="IPR026834">
    <property type="entry name" value="LHH"/>
</dbReference>
<proteinExistence type="predicted"/>
<sequence length="220" mass="25812">MDETTAFIRGEEVLLDGSVRRYGGTNFSESVKEAHDSSKASIQSRISNLESGGVKGTGETKGFKFSSETYSHVEYQGRRVYQRNDIDWKMVDPNTGLSNLERAQMGWAPLGKDGKTINLHHILQQEPGPMVEILQTVHRKNYRILHGLLEKNKFKRIKPLDKISLKANKFIDEIVEIRKERKRIKRRSFRSDPELDKQYNDFREQYWKWRSDEYVKKFDI</sequence>
<dbReference type="Pfam" id="PF14448">
    <property type="entry name" value="Nuc_N"/>
    <property type="match status" value="1"/>
</dbReference>
<evidence type="ECO:0000259" key="2">
    <source>
        <dbReference type="Pfam" id="PF14448"/>
    </source>
</evidence>
<protein>
    <submittedName>
        <fullName evidence="3">HNH/ENDO VII family nuclease</fullName>
    </submittedName>
</protein>
<name>A0AAU8FBH5_9BACI</name>
<evidence type="ECO:0000313" key="3">
    <source>
        <dbReference type="EMBL" id="XCH21218.1"/>
    </source>
</evidence>
<dbReference type="EMBL" id="CP123058">
    <property type="protein sequence ID" value="XCH21218.1"/>
    <property type="molecule type" value="Genomic_DNA"/>
</dbReference>
<gene>
    <name evidence="3" type="ORF">QEP67_11155</name>
</gene>
<reference evidence="3" key="1">
    <citation type="submission" date="2023-04" db="EMBL/GenBank/DDBJ databases">
        <title>Bacillus cereus group whole genome sequencing.</title>
        <authorList>
            <person name="Kang M."/>
            <person name="Kim H.J."/>
        </authorList>
    </citation>
    <scope>NUCLEOTIDE SEQUENCE</scope>
    <source>
        <strain evidence="3">MS39</strain>
    </source>
</reference>